<dbReference type="RefSeq" id="WP_135115176.1">
    <property type="nucleotide sequence ID" value="NZ_JADGLL010000037.1"/>
</dbReference>
<feature type="domain" description="NAD-dependent epimerase/dehydratase" evidence="1">
    <location>
        <begin position="104"/>
        <end position="220"/>
    </location>
</feature>
<reference evidence="2 3" key="1">
    <citation type="submission" date="2019-03" db="EMBL/GenBank/DDBJ databases">
        <title>Diversity of the mouse oral microbiome.</title>
        <authorList>
            <person name="Joseph S."/>
            <person name="Aduse-Opoku J."/>
            <person name="Curtis M."/>
            <person name="Wade W."/>
            <person name="Hashim A."/>
        </authorList>
    </citation>
    <scope>NUCLEOTIDE SEQUENCE [LARGE SCALE GENOMIC DNA]</scope>
    <source>
        <strain evidence="2 3">P1012</strain>
    </source>
</reference>
<gene>
    <name evidence="2" type="ORF">E4U02_12540</name>
</gene>
<name>A0A4Y9FS71_9MICO</name>
<dbReference type="Gene3D" id="3.40.50.720">
    <property type="entry name" value="NAD(P)-binding Rossmann-like Domain"/>
    <property type="match status" value="1"/>
</dbReference>
<dbReference type="InterPro" id="IPR001509">
    <property type="entry name" value="Epimerase_deHydtase"/>
</dbReference>
<dbReference type="SUPFAM" id="SSF51735">
    <property type="entry name" value="NAD(P)-binding Rossmann-fold domains"/>
    <property type="match status" value="1"/>
</dbReference>
<evidence type="ECO:0000259" key="1">
    <source>
        <dbReference type="Pfam" id="PF01370"/>
    </source>
</evidence>
<dbReference type="InterPro" id="IPR036291">
    <property type="entry name" value="NAD(P)-bd_dom_sf"/>
</dbReference>
<comment type="caution">
    <text evidence="2">The sequence shown here is derived from an EMBL/GenBank/DDBJ whole genome shotgun (WGS) entry which is preliminary data.</text>
</comment>
<dbReference type="InterPro" id="IPR050177">
    <property type="entry name" value="Lipid_A_modif_metabolic_enz"/>
</dbReference>
<accession>A0A4Y9FS71</accession>
<evidence type="ECO:0000313" key="3">
    <source>
        <dbReference type="Proteomes" id="UP000298358"/>
    </source>
</evidence>
<dbReference type="PANTHER" id="PTHR43245">
    <property type="entry name" value="BIFUNCTIONAL POLYMYXIN RESISTANCE PROTEIN ARNA"/>
    <property type="match status" value="1"/>
</dbReference>
<evidence type="ECO:0000313" key="2">
    <source>
        <dbReference type="EMBL" id="TFU32044.1"/>
    </source>
</evidence>
<dbReference type="Gene3D" id="3.90.25.10">
    <property type="entry name" value="UDP-galactose 4-epimerase, domain 1"/>
    <property type="match status" value="1"/>
</dbReference>
<dbReference type="EMBL" id="SPQB01000037">
    <property type="protein sequence ID" value="TFU32044.1"/>
    <property type="molecule type" value="Genomic_DNA"/>
</dbReference>
<protein>
    <submittedName>
        <fullName evidence="2">NAD-dependent epimerase/dehydratase family protein</fullName>
    </submittedName>
</protein>
<dbReference type="OrthoDB" id="7770745at2"/>
<dbReference type="Proteomes" id="UP000298358">
    <property type="component" value="Unassembled WGS sequence"/>
</dbReference>
<keyword evidence="3" id="KW-1185">Reference proteome</keyword>
<dbReference type="PANTHER" id="PTHR43245:SF13">
    <property type="entry name" value="UDP-D-APIOSE_UDP-D-XYLOSE SYNTHASE 2"/>
    <property type="match status" value="1"/>
</dbReference>
<dbReference type="AlphaFoldDB" id="A0A4Y9FS71"/>
<organism evidence="2 3">
    <name type="scientific">Microbacterium paludicola</name>
    <dbReference type="NCBI Taxonomy" id="300019"/>
    <lineage>
        <taxon>Bacteria</taxon>
        <taxon>Bacillati</taxon>
        <taxon>Actinomycetota</taxon>
        <taxon>Actinomycetes</taxon>
        <taxon>Micrococcales</taxon>
        <taxon>Microbacteriaceae</taxon>
        <taxon>Microbacterium</taxon>
    </lineage>
</organism>
<sequence length="310" mass="32266">MTDPARWIIGRGLLGRAVARSRADTPFAAAVPWSDPDAAVPALEAGLAAFVAEARPDAPLEVHWCAGKAVTSTPREVVFAEVDVFRGFLAAVADLPDADRARLTITMASSVGGAYAAAEHPPFTEDTPTAPASAYGEGKLAMEAALRETAESTGIRAFVARITNLYGPGQDLGKAQGLISVLARAHLTGKPASVYVPLDTLRDYIYEDDAAAMVSAGAARAATTPRGTLTIKIVGSGRAVSIGALVSELQRLRRRHGAIVLGGGGDARGQALDLRVRSRVWPELDALARTSLPEGLHRVFTAQLSGAAIG</sequence>
<proteinExistence type="predicted"/>
<dbReference type="Pfam" id="PF01370">
    <property type="entry name" value="Epimerase"/>
    <property type="match status" value="1"/>
</dbReference>